<organism evidence="1">
    <name type="scientific">Siphoviridae sp. ct3ka12</name>
    <dbReference type="NCBI Taxonomy" id="2827771"/>
    <lineage>
        <taxon>Viruses</taxon>
        <taxon>Duplodnaviria</taxon>
        <taxon>Heunggongvirae</taxon>
        <taxon>Uroviricota</taxon>
        <taxon>Caudoviricetes</taxon>
    </lineage>
</organism>
<proteinExistence type="predicted"/>
<evidence type="ECO:0000313" key="1">
    <source>
        <dbReference type="EMBL" id="DAF51672.1"/>
    </source>
</evidence>
<dbReference type="EMBL" id="BK032619">
    <property type="protein sequence ID" value="DAF51672.1"/>
    <property type="molecule type" value="Genomic_DNA"/>
</dbReference>
<name>A0A8S5SL81_9CAUD</name>
<accession>A0A8S5SL81</accession>
<protein>
    <submittedName>
        <fullName evidence="1">Uncharacterized protein</fullName>
    </submittedName>
</protein>
<sequence>MEALKKEAKDIQDYLEISCSDNPEEMVERIKELSVYMARSGEMLAKAKYLYNQRTTAEITKTIIAIAKEQYLSATAQNALVKAIAQEEQYLVDWLERINRTCTHQIEALRSLLSYEKENLRITKTGY</sequence>
<reference evidence="1" key="1">
    <citation type="journal article" date="2021" name="Proc. Natl. Acad. Sci. U.S.A.">
        <title>A Catalog of Tens of Thousands of Viruses from Human Metagenomes Reveals Hidden Associations with Chronic Diseases.</title>
        <authorList>
            <person name="Tisza M.J."/>
            <person name="Buck C.B."/>
        </authorList>
    </citation>
    <scope>NUCLEOTIDE SEQUENCE</scope>
    <source>
        <strain evidence="1">Ct3ka12</strain>
    </source>
</reference>